<dbReference type="RefSeq" id="WP_091936853.1">
    <property type="nucleotide sequence ID" value="NZ_FOUJ01000004.1"/>
</dbReference>
<sequence length="558" mass="60843">MEIQNRVSKYLKGSFASDLKAGSITAIVGLPLAIAFAIASGVEPQMGLYTAIIAGMLVSATGGSKYSISGPSGAMTVITLSTLHSFGLEGILLAGFIAGIFQVSFGILRLGKFVKYIPLPVITGFTSGIGAMLLIGQIPNALGLVIPSKEQAWETIYAVMTNIDHISNTAIMICISTVLLLFYLPGLISEIRIIRNFPPSILALVLSILTVLYLQIDIPLVGSIPSGLPTVQMLNFDTELLIDILPAAFTIALLGTIQSLLCAVVCDGMTNNKHDSNKELIGQGIANITLPFFSGIPSTAAIARSAINIREGARTQMSGIFQSLILLTILLYLGPVAAFIPKAYLAGVLIVVSLRMINITEFKTTMNISKMDTAVLLVTFLLTVLTNLVFAVQMGMFLSIVLLFVRLTNVIDIQTIENYDKASGINATIFADPYLKDNVQVYTINGPFFFGAMSVFESKINEHMSISEPHIILRMRYVPFIDTTGVERLKSFIRSSRKLDQKIYLTSVQPNVMRIIENDVELTGLMEKQHVHVFDSTQEALAFVRNEYENNKIQKRIE</sequence>
<dbReference type="InterPro" id="IPR001902">
    <property type="entry name" value="SLC26A/SulP_fam"/>
</dbReference>
<dbReference type="STRING" id="487685.SAMN04488696_2218"/>
<evidence type="ECO:0000256" key="4">
    <source>
        <dbReference type="ARBA" id="ARBA00023136"/>
    </source>
</evidence>
<protein>
    <submittedName>
        <fullName evidence="7">Sulfate permease, SulP family</fullName>
    </submittedName>
</protein>
<keyword evidence="8" id="KW-1185">Reference proteome</keyword>
<reference evidence="8" key="1">
    <citation type="submission" date="2016-10" db="EMBL/GenBank/DDBJ databases">
        <authorList>
            <person name="Varghese N."/>
            <person name="Submissions S."/>
        </authorList>
    </citation>
    <scope>NUCLEOTIDE SEQUENCE [LARGE SCALE GENOMIC DNA]</scope>
    <source>
        <strain evidence="8">Mob M</strain>
    </source>
</reference>
<dbReference type="Pfam" id="PF00916">
    <property type="entry name" value="Sulfate_transp"/>
    <property type="match status" value="1"/>
</dbReference>
<dbReference type="Proteomes" id="UP000198535">
    <property type="component" value="Unassembled WGS sequence"/>
</dbReference>
<evidence type="ECO:0000256" key="2">
    <source>
        <dbReference type="ARBA" id="ARBA00022692"/>
    </source>
</evidence>
<gene>
    <name evidence="7" type="ORF">SAMN04488696_2218</name>
</gene>
<dbReference type="OrthoDB" id="140608at2157"/>
<dbReference type="InterPro" id="IPR002645">
    <property type="entry name" value="STAS_dom"/>
</dbReference>
<feature type="transmembrane region" description="Helical" evidence="5">
    <location>
        <begin position="20"/>
        <end position="39"/>
    </location>
</feature>
<dbReference type="InterPro" id="IPR011547">
    <property type="entry name" value="SLC26A/SulP_dom"/>
</dbReference>
<evidence type="ECO:0000313" key="7">
    <source>
        <dbReference type="EMBL" id="SFM72282.1"/>
    </source>
</evidence>
<dbReference type="AlphaFoldDB" id="A0A1I4T6C6"/>
<feature type="transmembrane region" description="Helical" evidence="5">
    <location>
        <begin position="244"/>
        <end position="266"/>
    </location>
</feature>
<keyword evidence="2 5" id="KW-0812">Transmembrane</keyword>
<dbReference type="SUPFAM" id="SSF52091">
    <property type="entry name" value="SpoIIaa-like"/>
    <property type="match status" value="1"/>
</dbReference>
<evidence type="ECO:0000313" key="8">
    <source>
        <dbReference type="Proteomes" id="UP000198535"/>
    </source>
</evidence>
<dbReference type="GO" id="GO:0016020">
    <property type="term" value="C:membrane"/>
    <property type="evidence" value="ECO:0007669"/>
    <property type="project" value="UniProtKB-SubCell"/>
</dbReference>
<name>A0A1I4T6C6_9EURY</name>
<feature type="transmembrane region" description="Helical" evidence="5">
    <location>
        <begin position="120"/>
        <end position="146"/>
    </location>
</feature>
<dbReference type="PROSITE" id="PS50801">
    <property type="entry name" value="STAS"/>
    <property type="match status" value="1"/>
</dbReference>
<evidence type="ECO:0000256" key="5">
    <source>
        <dbReference type="SAM" id="Phobius"/>
    </source>
</evidence>
<keyword evidence="4 5" id="KW-0472">Membrane</keyword>
<proteinExistence type="predicted"/>
<dbReference type="PANTHER" id="PTHR11814">
    <property type="entry name" value="SULFATE TRANSPORTER"/>
    <property type="match status" value="1"/>
</dbReference>
<feature type="domain" description="STAS" evidence="6">
    <location>
        <begin position="437"/>
        <end position="544"/>
    </location>
</feature>
<keyword evidence="3 5" id="KW-1133">Transmembrane helix</keyword>
<accession>A0A1I4T6C6</accession>
<dbReference type="InterPro" id="IPR036513">
    <property type="entry name" value="STAS_dom_sf"/>
</dbReference>
<feature type="transmembrane region" description="Helical" evidence="5">
    <location>
        <begin position="166"/>
        <end position="188"/>
    </location>
</feature>
<comment type="subcellular location">
    <subcellularLocation>
        <location evidence="1">Membrane</location>
        <topology evidence="1">Multi-pass membrane protein</topology>
    </subcellularLocation>
</comment>
<dbReference type="Pfam" id="PF01740">
    <property type="entry name" value="STAS"/>
    <property type="match status" value="1"/>
</dbReference>
<feature type="transmembrane region" description="Helical" evidence="5">
    <location>
        <begin position="86"/>
        <end position="108"/>
    </location>
</feature>
<organism evidence="7 8">
    <name type="scientific">Methanolobus profundi</name>
    <dbReference type="NCBI Taxonomy" id="487685"/>
    <lineage>
        <taxon>Archaea</taxon>
        <taxon>Methanobacteriati</taxon>
        <taxon>Methanobacteriota</taxon>
        <taxon>Stenosarchaea group</taxon>
        <taxon>Methanomicrobia</taxon>
        <taxon>Methanosarcinales</taxon>
        <taxon>Methanosarcinaceae</taxon>
        <taxon>Methanolobus</taxon>
    </lineage>
</organism>
<dbReference type="Gene3D" id="3.30.750.24">
    <property type="entry name" value="STAS domain"/>
    <property type="match status" value="1"/>
</dbReference>
<feature type="transmembrane region" description="Helical" evidence="5">
    <location>
        <begin position="200"/>
        <end position="224"/>
    </location>
</feature>
<evidence type="ECO:0000256" key="1">
    <source>
        <dbReference type="ARBA" id="ARBA00004141"/>
    </source>
</evidence>
<dbReference type="EMBL" id="FOUJ01000004">
    <property type="protein sequence ID" value="SFM72282.1"/>
    <property type="molecule type" value="Genomic_DNA"/>
</dbReference>
<dbReference type="GO" id="GO:0055085">
    <property type="term" value="P:transmembrane transport"/>
    <property type="evidence" value="ECO:0007669"/>
    <property type="project" value="InterPro"/>
</dbReference>
<feature type="transmembrane region" description="Helical" evidence="5">
    <location>
        <begin position="374"/>
        <end position="405"/>
    </location>
</feature>
<evidence type="ECO:0000259" key="6">
    <source>
        <dbReference type="PROSITE" id="PS50801"/>
    </source>
</evidence>
<evidence type="ECO:0000256" key="3">
    <source>
        <dbReference type="ARBA" id="ARBA00022989"/>
    </source>
</evidence>
<dbReference type="CDD" id="cd07042">
    <property type="entry name" value="STAS_SulP_like_sulfate_transporter"/>
    <property type="match status" value="1"/>
</dbReference>
<feature type="transmembrane region" description="Helical" evidence="5">
    <location>
        <begin position="319"/>
        <end position="338"/>
    </location>
</feature>